<dbReference type="Pfam" id="PF00378">
    <property type="entry name" value="ECH_1"/>
    <property type="match status" value="1"/>
</dbReference>
<accession>A0A1K1NW77</accession>
<dbReference type="AlphaFoldDB" id="A0A1K1NW77"/>
<dbReference type="InterPro" id="IPR001753">
    <property type="entry name" value="Enoyl-CoA_hydra/iso"/>
</dbReference>
<organism evidence="1 2">
    <name type="scientific">Ruminococcus flavefaciens</name>
    <dbReference type="NCBI Taxonomy" id="1265"/>
    <lineage>
        <taxon>Bacteria</taxon>
        <taxon>Bacillati</taxon>
        <taxon>Bacillota</taxon>
        <taxon>Clostridia</taxon>
        <taxon>Eubacteriales</taxon>
        <taxon>Oscillospiraceae</taxon>
        <taxon>Ruminococcus</taxon>
    </lineage>
</organism>
<dbReference type="EMBL" id="FPIP01000006">
    <property type="protein sequence ID" value="SFW39778.1"/>
    <property type="molecule type" value="Genomic_DNA"/>
</dbReference>
<protein>
    <submittedName>
        <fullName evidence="1">Enoyl-CoA hydratase/carnithine racemase</fullName>
    </submittedName>
</protein>
<proteinExistence type="predicted"/>
<dbReference type="CDD" id="cd06558">
    <property type="entry name" value="crotonase-like"/>
    <property type="match status" value="1"/>
</dbReference>
<evidence type="ECO:0000313" key="1">
    <source>
        <dbReference type="EMBL" id="SFW39778.1"/>
    </source>
</evidence>
<sequence>MLQSVLSELHAEDDIAVLTIDNGPKNLLSEPEFIDRKELLGWLDKNPQIKALIITGKGRHFSHGADVSRFGTTDSDELSAKLENARELLRTIEKLPIITAAAINGGCFGGGLEIALSCQFRVASPSAFLGLPEIMHGVVPGMGGMERLYRLLGKEKALRMILCGEMIGAKDALELGLVTKLSENKNSFDETVSFVKELLNGKNLTQINAIIETFNLAAEGAEDPSKGKFEAVLAEAFKK</sequence>
<dbReference type="GO" id="GO:0003824">
    <property type="term" value="F:catalytic activity"/>
    <property type="evidence" value="ECO:0007669"/>
    <property type="project" value="UniProtKB-ARBA"/>
</dbReference>
<gene>
    <name evidence="1" type="ORF">SAMN02910280_2290</name>
</gene>
<dbReference type="Proteomes" id="UP000183461">
    <property type="component" value="Unassembled WGS sequence"/>
</dbReference>
<name>A0A1K1NW77_RUMFL</name>
<evidence type="ECO:0000313" key="2">
    <source>
        <dbReference type="Proteomes" id="UP000183461"/>
    </source>
</evidence>
<dbReference type="SUPFAM" id="SSF52096">
    <property type="entry name" value="ClpP/crotonase"/>
    <property type="match status" value="1"/>
</dbReference>
<dbReference type="PANTHER" id="PTHR11941:SF54">
    <property type="entry name" value="ENOYL-COA HYDRATASE, MITOCHONDRIAL"/>
    <property type="match status" value="1"/>
</dbReference>
<dbReference type="InterPro" id="IPR029045">
    <property type="entry name" value="ClpP/crotonase-like_dom_sf"/>
</dbReference>
<dbReference type="RefSeq" id="WP_072300526.1">
    <property type="nucleotide sequence ID" value="NZ_CAMIZA010000033.1"/>
</dbReference>
<reference evidence="1 2" key="1">
    <citation type="submission" date="2016-11" db="EMBL/GenBank/DDBJ databases">
        <authorList>
            <person name="Jaros S."/>
            <person name="Januszkiewicz K."/>
            <person name="Wedrychowicz H."/>
        </authorList>
    </citation>
    <scope>NUCLEOTIDE SEQUENCE [LARGE SCALE GENOMIC DNA]</scope>
    <source>
        <strain evidence="1 2">YL228</strain>
    </source>
</reference>
<dbReference type="PANTHER" id="PTHR11941">
    <property type="entry name" value="ENOYL-COA HYDRATASE-RELATED"/>
    <property type="match status" value="1"/>
</dbReference>
<dbReference type="GO" id="GO:0006635">
    <property type="term" value="P:fatty acid beta-oxidation"/>
    <property type="evidence" value="ECO:0007669"/>
    <property type="project" value="TreeGrafter"/>
</dbReference>
<dbReference type="Gene3D" id="3.90.226.10">
    <property type="entry name" value="2-enoyl-CoA Hydratase, Chain A, domain 1"/>
    <property type="match status" value="1"/>
</dbReference>